<dbReference type="EMBL" id="CP002271">
    <property type="protein sequence ID" value="ADO75402.1"/>
    <property type="molecule type" value="Genomic_DNA"/>
</dbReference>
<evidence type="ECO:0000256" key="1">
    <source>
        <dbReference type="SAM" id="MobiDB-lite"/>
    </source>
</evidence>
<organism evidence="3 5">
    <name type="scientific">Stigmatella aurantiaca (strain DW4/3-1)</name>
    <dbReference type="NCBI Taxonomy" id="378806"/>
    <lineage>
        <taxon>Bacteria</taxon>
        <taxon>Pseudomonadati</taxon>
        <taxon>Myxococcota</taxon>
        <taxon>Myxococcia</taxon>
        <taxon>Myxococcales</taxon>
        <taxon>Cystobacterineae</taxon>
        <taxon>Archangiaceae</taxon>
        <taxon>Stigmatella</taxon>
    </lineage>
</organism>
<proteinExistence type="predicted"/>
<dbReference type="PATRIC" id="fig|378806.16.peg.6398"/>
<dbReference type="HOGENOM" id="CLU_1694470_0_0_7"/>
<dbReference type="RefSeq" id="WP_002613263.1">
    <property type="nucleotide sequence ID" value="NC_014623.1"/>
</dbReference>
<accession>Q094P2</accession>
<dbReference type="EMBL" id="AAMD01000038">
    <property type="protein sequence ID" value="EAU67197.1"/>
    <property type="molecule type" value="Genomic_DNA"/>
</dbReference>
<protein>
    <submittedName>
        <fullName evidence="3">Y4BN</fullName>
    </submittedName>
</protein>
<evidence type="ECO:0000313" key="3">
    <source>
        <dbReference type="EMBL" id="EAU67197.1"/>
    </source>
</evidence>
<evidence type="ECO:0000313" key="4">
    <source>
        <dbReference type="Proteomes" id="UP000001351"/>
    </source>
</evidence>
<evidence type="ECO:0000313" key="2">
    <source>
        <dbReference type="EMBL" id="ADO75402.1"/>
    </source>
</evidence>
<feature type="region of interest" description="Disordered" evidence="1">
    <location>
        <begin position="114"/>
        <end position="155"/>
    </location>
</feature>
<dbReference type="eggNOG" id="COG1404">
    <property type="taxonomic scope" value="Bacteria"/>
</dbReference>
<reference evidence="2 4" key="2">
    <citation type="journal article" date="2011" name="Mol. Biol. Evol.">
        <title>Comparative genomic analysis of fruiting body formation in Myxococcales.</title>
        <authorList>
            <person name="Huntley S."/>
            <person name="Hamann N."/>
            <person name="Wegener-Feldbrugge S."/>
            <person name="Treuner-Lange A."/>
            <person name="Kube M."/>
            <person name="Reinhardt R."/>
            <person name="Klages S."/>
            <person name="Muller R."/>
            <person name="Ronning C.M."/>
            <person name="Nierman W.C."/>
            <person name="Sogaard-Andersen L."/>
        </authorList>
    </citation>
    <scope>NUCLEOTIDE SEQUENCE [LARGE SCALE GENOMIC DNA]</scope>
    <source>
        <strain evidence="2 4">DW4/3-1</strain>
    </source>
</reference>
<dbReference type="KEGG" id="sur:STAUR_7647"/>
<name>Q094P2_STIAD</name>
<dbReference type="Proteomes" id="UP000001351">
    <property type="component" value="Chromosome"/>
</dbReference>
<gene>
    <name evidence="2" type="ordered locus">STAUR_7647</name>
    <name evidence="3" type="ORF">STIAU_5764</name>
</gene>
<dbReference type="STRING" id="378806.STAUR_7647"/>
<keyword evidence="4" id="KW-1185">Reference proteome</keyword>
<dbReference type="Proteomes" id="UP000032702">
    <property type="component" value="Unassembled WGS sequence"/>
</dbReference>
<sequence length="155" mass="17355">MHLHALPWTEDILRDLGDTEVDLRVTLSYFIEPLPGKRGYAQNQRHRYASHGLRFELKAALESLTEFTVRINKAARAAGEKAASESDAKQWLFGPELLSAGSLHSDRWRGTAVNLAQKGSSPSTRRWDGGRSGLGSGREIPAPDMRWWSPFGLRK</sequence>
<dbReference type="OrthoDB" id="9768989at2"/>
<reference evidence="3 5" key="1">
    <citation type="submission" date="2006-04" db="EMBL/GenBank/DDBJ databases">
        <authorList>
            <person name="Nierman W.C."/>
        </authorList>
    </citation>
    <scope>NUCLEOTIDE SEQUENCE [LARGE SCALE GENOMIC DNA]</scope>
    <source>
        <strain evidence="3 5">DW4/3-1</strain>
    </source>
</reference>
<evidence type="ECO:0000313" key="5">
    <source>
        <dbReference type="Proteomes" id="UP000032702"/>
    </source>
</evidence>
<dbReference type="AlphaFoldDB" id="Q094P2"/>